<dbReference type="PANTHER" id="PTHR45528:SF11">
    <property type="entry name" value="HISTIDINE KINASE"/>
    <property type="match status" value="1"/>
</dbReference>
<keyword evidence="11 17" id="KW-1133">Transmembrane helix</keyword>
<keyword evidence="6" id="KW-0808">Transferase</keyword>
<dbReference type="InterPro" id="IPR036097">
    <property type="entry name" value="HisK_dim/P_sf"/>
</dbReference>
<dbReference type="InterPro" id="IPR003661">
    <property type="entry name" value="HisK_dim/P_dom"/>
</dbReference>
<dbReference type="GO" id="GO:0000155">
    <property type="term" value="F:phosphorelay sensor kinase activity"/>
    <property type="evidence" value="ECO:0007669"/>
    <property type="project" value="InterPro"/>
</dbReference>
<keyword evidence="8" id="KW-0547">Nucleotide-binding</keyword>
<evidence type="ECO:0000256" key="16">
    <source>
        <dbReference type="ARBA" id="ARBA00040841"/>
    </source>
</evidence>
<dbReference type="Pfam" id="PF00672">
    <property type="entry name" value="HAMP"/>
    <property type="match status" value="1"/>
</dbReference>
<dbReference type="EC" id="2.7.13.3" evidence="3"/>
<dbReference type="GO" id="GO:0005886">
    <property type="term" value="C:plasma membrane"/>
    <property type="evidence" value="ECO:0007669"/>
    <property type="project" value="UniProtKB-SubCell"/>
</dbReference>
<dbReference type="Gene3D" id="1.10.287.130">
    <property type="match status" value="1"/>
</dbReference>
<sequence length="459" mass="52377">MRSLYGKFLSFTTGIMMTSAIIAFLVVNTYYHQQLKGQNDEKNMNIALSLAEFIESEKMDRLDDFFQTQAAVGYKLYVIDEDGQASFYGAPFREQNLEQEAVDLVLGGDRYHGMRDLKTETFMTGFFSDQLANTVGVPFDINGKRFALFMRPDIKMLFTEVHFLLGGMVVVMAIVSLLSMLIVAKKLIEPITKLTVATKRVAEERFTGTLEINRKDEIGQLAQSFQKMTERLSENDRIRKEFISDVSHDFQSPLLNIKGYADLLKNDDLPMLDRKNYATVIQSETERLSSLTKQLLLLTSLDQLSSPLHLKSFRMDTQIKETVRKYRWLSEEKQISISVELDEVEFTGDPSFLEKVWENLISNALKYTSPKGKVDIVLTDYEDRVRIEVRDDGIGIASEHLSRIFDRFYRVDESRTWEIEGTGLGLSIVQEVVELHGGDIHVDSNDGVGTTFTVILPKL</sequence>
<dbReference type="Gene3D" id="6.10.340.10">
    <property type="match status" value="1"/>
</dbReference>
<name>A0A511ZBU7_9BACL</name>
<dbReference type="SMART" id="SM00388">
    <property type="entry name" value="HisKA"/>
    <property type="match status" value="1"/>
</dbReference>
<evidence type="ECO:0000256" key="11">
    <source>
        <dbReference type="ARBA" id="ARBA00022989"/>
    </source>
</evidence>
<evidence type="ECO:0000313" key="20">
    <source>
        <dbReference type="EMBL" id="GEN84919.1"/>
    </source>
</evidence>
<feature type="domain" description="Histidine kinase" evidence="18">
    <location>
        <begin position="245"/>
        <end position="459"/>
    </location>
</feature>
<comment type="caution">
    <text evidence="20">The sequence shown here is derived from an EMBL/GenBank/DDBJ whole genome shotgun (WGS) entry which is preliminary data.</text>
</comment>
<dbReference type="GO" id="GO:0005524">
    <property type="term" value="F:ATP binding"/>
    <property type="evidence" value="ECO:0007669"/>
    <property type="project" value="UniProtKB-KW"/>
</dbReference>
<dbReference type="InterPro" id="IPR003660">
    <property type="entry name" value="HAMP_dom"/>
</dbReference>
<evidence type="ECO:0000256" key="3">
    <source>
        <dbReference type="ARBA" id="ARBA00012438"/>
    </source>
</evidence>
<dbReference type="RefSeq" id="WP_147060222.1">
    <property type="nucleotide sequence ID" value="NZ_BJYL01000052.1"/>
</dbReference>
<evidence type="ECO:0000256" key="13">
    <source>
        <dbReference type="ARBA" id="ARBA00023026"/>
    </source>
</evidence>
<dbReference type="SMART" id="SM00387">
    <property type="entry name" value="HATPase_c"/>
    <property type="match status" value="1"/>
</dbReference>
<evidence type="ECO:0000313" key="21">
    <source>
        <dbReference type="Proteomes" id="UP000321901"/>
    </source>
</evidence>
<dbReference type="PROSITE" id="PS50109">
    <property type="entry name" value="HIS_KIN"/>
    <property type="match status" value="1"/>
</dbReference>
<dbReference type="SMART" id="SM00304">
    <property type="entry name" value="HAMP"/>
    <property type="match status" value="1"/>
</dbReference>
<dbReference type="Pfam" id="PF00512">
    <property type="entry name" value="HisKA"/>
    <property type="match status" value="1"/>
</dbReference>
<dbReference type="OrthoDB" id="9813151at2"/>
<keyword evidence="4" id="KW-1003">Cell membrane</keyword>
<keyword evidence="12" id="KW-0902">Two-component regulatory system</keyword>
<dbReference type="SUPFAM" id="SSF55874">
    <property type="entry name" value="ATPase domain of HSP90 chaperone/DNA topoisomerase II/histidine kinase"/>
    <property type="match status" value="1"/>
</dbReference>
<comment type="function">
    <text evidence="15">Member of the two-component regulatory system HssS/HssR involved in intracellular heme homeostasis and tempering of staphylococcal virulence. HssS functions as a heme sensor histidine kinase which is autophosphorylated at a histidine residue and transfers its phosphate group to an aspartate residue of HssR. HssR/HssS activates the expression of hrtAB, an efflux pump, in response to extracellular heme, hemin, hemoglobin or blood.</text>
</comment>
<evidence type="ECO:0000256" key="4">
    <source>
        <dbReference type="ARBA" id="ARBA00022475"/>
    </source>
</evidence>
<feature type="domain" description="HAMP" evidence="19">
    <location>
        <begin position="185"/>
        <end position="237"/>
    </location>
</feature>
<evidence type="ECO:0000256" key="5">
    <source>
        <dbReference type="ARBA" id="ARBA00022553"/>
    </source>
</evidence>
<keyword evidence="5" id="KW-0597">Phosphoprotein</keyword>
<evidence type="ECO:0000256" key="9">
    <source>
        <dbReference type="ARBA" id="ARBA00022777"/>
    </source>
</evidence>
<keyword evidence="10" id="KW-0067">ATP-binding</keyword>
<evidence type="ECO:0000256" key="2">
    <source>
        <dbReference type="ARBA" id="ARBA00004651"/>
    </source>
</evidence>
<dbReference type="InterPro" id="IPR004358">
    <property type="entry name" value="Sig_transdc_His_kin-like_C"/>
</dbReference>
<dbReference type="InterPro" id="IPR003594">
    <property type="entry name" value="HATPase_dom"/>
</dbReference>
<dbReference type="SUPFAM" id="SSF47384">
    <property type="entry name" value="Homodimeric domain of signal transducing histidine kinase"/>
    <property type="match status" value="1"/>
</dbReference>
<feature type="transmembrane region" description="Helical" evidence="17">
    <location>
        <begin position="161"/>
        <end position="184"/>
    </location>
</feature>
<evidence type="ECO:0000256" key="12">
    <source>
        <dbReference type="ARBA" id="ARBA00023012"/>
    </source>
</evidence>
<evidence type="ECO:0000256" key="17">
    <source>
        <dbReference type="SAM" id="Phobius"/>
    </source>
</evidence>
<dbReference type="Pfam" id="PF02518">
    <property type="entry name" value="HATPase_c"/>
    <property type="match status" value="1"/>
</dbReference>
<gene>
    <name evidence="20" type="ORF">SLU01_32310</name>
</gene>
<dbReference type="SUPFAM" id="SSF158472">
    <property type="entry name" value="HAMP domain-like"/>
    <property type="match status" value="1"/>
</dbReference>
<evidence type="ECO:0000256" key="10">
    <source>
        <dbReference type="ARBA" id="ARBA00022840"/>
    </source>
</evidence>
<comment type="catalytic activity">
    <reaction evidence="1">
        <text>ATP + protein L-histidine = ADP + protein N-phospho-L-histidine.</text>
        <dbReference type="EC" id="2.7.13.3"/>
    </reaction>
</comment>
<dbReference type="FunFam" id="3.30.565.10:FF:000006">
    <property type="entry name" value="Sensor histidine kinase WalK"/>
    <property type="match status" value="1"/>
</dbReference>
<evidence type="ECO:0000259" key="18">
    <source>
        <dbReference type="PROSITE" id="PS50109"/>
    </source>
</evidence>
<protein>
    <recommendedName>
        <fullName evidence="16">Heme sensor protein HssS</fullName>
        <ecNumber evidence="3">2.7.13.3</ecNumber>
    </recommendedName>
</protein>
<keyword evidence="13" id="KW-0843">Virulence</keyword>
<organism evidence="20 21">
    <name type="scientific">Sporosarcina luteola</name>
    <dbReference type="NCBI Taxonomy" id="582850"/>
    <lineage>
        <taxon>Bacteria</taxon>
        <taxon>Bacillati</taxon>
        <taxon>Bacillota</taxon>
        <taxon>Bacilli</taxon>
        <taxon>Bacillales</taxon>
        <taxon>Caryophanaceae</taxon>
        <taxon>Sporosarcina</taxon>
    </lineage>
</organism>
<feature type="transmembrane region" description="Helical" evidence="17">
    <location>
        <begin position="6"/>
        <end position="27"/>
    </location>
</feature>
<dbReference type="CDD" id="cd00082">
    <property type="entry name" value="HisKA"/>
    <property type="match status" value="1"/>
</dbReference>
<dbReference type="CDD" id="cd06225">
    <property type="entry name" value="HAMP"/>
    <property type="match status" value="1"/>
</dbReference>
<comment type="subcellular location">
    <subcellularLocation>
        <location evidence="2">Cell membrane</location>
        <topology evidence="2">Multi-pass membrane protein</topology>
    </subcellularLocation>
</comment>
<accession>A0A511ZBU7</accession>
<reference evidence="20 21" key="1">
    <citation type="submission" date="2019-07" db="EMBL/GenBank/DDBJ databases">
        <title>Whole genome shotgun sequence of Sporosarcina luteola NBRC 105378.</title>
        <authorList>
            <person name="Hosoyama A."/>
            <person name="Uohara A."/>
            <person name="Ohji S."/>
            <person name="Ichikawa N."/>
        </authorList>
    </citation>
    <scope>NUCLEOTIDE SEQUENCE [LARGE SCALE GENOMIC DNA]</scope>
    <source>
        <strain evidence="20 21">NBRC 105378</strain>
    </source>
</reference>
<dbReference type="Proteomes" id="UP000321901">
    <property type="component" value="Unassembled WGS sequence"/>
</dbReference>
<evidence type="ECO:0000256" key="1">
    <source>
        <dbReference type="ARBA" id="ARBA00000085"/>
    </source>
</evidence>
<dbReference type="CDD" id="cd00075">
    <property type="entry name" value="HATPase"/>
    <property type="match status" value="1"/>
</dbReference>
<keyword evidence="9 20" id="KW-0418">Kinase</keyword>
<dbReference type="InterPro" id="IPR036890">
    <property type="entry name" value="HATPase_C_sf"/>
</dbReference>
<keyword evidence="7 17" id="KW-0812">Transmembrane</keyword>
<dbReference type="EMBL" id="BJYL01000052">
    <property type="protein sequence ID" value="GEN84919.1"/>
    <property type="molecule type" value="Genomic_DNA"/>
</dbReference>
<dbReference type="PANTHER" id="PTHR45528">
    <property type="entry name" value="SENSOR HISTIDINE KINASE CPXA"/>
    <property type="match status" value="1"/>
</dbReference>
<dbReference type="PROSITE" id="PS50885">
    <property type="entry name" value="HAMP"/>
    <property type="match status" value="1"/>
</dbReference>
<dbReference type="InterPro" id="IPR005467">
    <property type="entry name" value="His_kinase_dom"/>
</dbReference>
<evidence type="ECO:0000256" key="6">
    <source>
        <dbReference type="ARBA" id="ARBA00022679"/>
    </source>
</evidence>
<dbReference type="InterPro" id="IPR050398">
    <property type="entry name" value="HssS/ArlS-like"/>
</dbReference>
<evidence type="ECO:0000259" key="19">
    <source>
        <dbReference type="PROSITE" id="PS50885"/>
    </source>
</evidence>
<evidence type="ECO:0000256" key="7">
    <source>
        <dbReference type="ARBA" id="ARBA00022692"/>
    </source>
</evidence>
<proteinExistence type="predicted"/>
<evidence type="ECO:0000256" key="15">
    <source>
        <dbReference type="ARBA" id="ARBA00037219"/>
    </source>
</evidence>
<dbReference type="Gene3D" id="3.30.565.10">
    <property type="entry name" value="Histidine kinase-like ATPase, C-terminal domain"/>
    <property type="match status" value="1"/>
</dbReference>
<dbReference type="PRINTS" id="PR00344">
    <property type="entry name" value="BCTRLSENSOR"/>
</dbReference>
<dbReference type="AlphaFoldDB" id="A0A511ZBU7"/>
<keyword evidence="14 17" id="KW-0472">Membrane</keyword>
<evidence type="ECO:0000256" key="14">
    <source>
        <dbReference type="ARBA" id="ARBA00023136"/>
    </source>
</evidence>
<evidence type="ECO:0000256" key="8">
    <source>
        <dbReference type="ARBA" id="ARBA00022741"/>
    </source>
</evidence>
<keyword evidence="21" id="KW-1185">Reference proteome</keyword>